<keyword evidence="2" id="KW-1185">Reference proteome</keyword>
<proteinExistence type="predicted"/>
<evidence type="ECO:0000313" key="1">
    <source>
        <dbReference type="EMBL" id="KAJ9077958.1"/>
    </source>
</evidence>
<comment type="caution">
    <text evidence="1">The sequence shown here is derived from an EMBL/GenBank/DDBJ whole genome shotgun (WGS) entry which is preliminary data.</text>
</comment>
<organism evidence="1 2">
    <name type="scientific">Entomophthora muscae</name>
    <dbReference type="NCBI Taxonomy" id="34485"/>
    <lineage>
        <taxon>Eukaryota</taxon>
        <taxon>Fungi</taxon>
        <taxon>Fungi incertae sedis</taxon>
        <taxon>Zoopagomycota</taxon>
        <taxon>Entomophthoromycotina</taxon>
        <taxon>Entomophthoromycetes</taxon>
        <taxon>Entomophthorales</taxon>
        <taxon>Entomophthoraceae</taxon>
        <taxon>Entomophthora</taxon>
    </lineage>
</organism>
<name>A0ACC2TTS1_9FUNG</name>
<reference evidence="1" key="1">
    <citation type="submission" date="2022-04" db="EMBL/GenBank/DDBJ databases">
        <title>Genome of the entomopathogenic fungus Entomophthora muscae.</title>
        <authorList>
            <person name="Elya C."/>
            <person name="Lovett B.R."/>
            <person name="Lee E."/>
            <person name="Macias A.M."/>
            <person name="Hajek A.E."/>
            <person name="De Bivort B.L."/>
            <person name="Kasson M.T."/>
            <person name="De Fine Licht H.H."/>
            <person name="Stajich J.E."/>
        </authorList>
    </citation>
    <scope>NUCLEOTIDE SEQUENCE</scope>
    <source>
        <strain evidence="1">Berkeley</strain>
    </source>
</reference>
<accession>A0ACC2TTS1</accession>
<dbReference type="Proteomes" id="UP001165960">
    <property type="component" value="Unassembled WGS sequence"/>
</dbReference>
<evidence type="ECO:0000313" key="2">
    <source>
        <dbReference type="Proteomes" id="UP001165960"/>
    </source>
</evidence>
<dbReference type="EMBL" id="QTSX02002169">
    <property type="protein sequence ID" value="KAJ9077958.1"/>
    <property type="molecule type" value="Genomic_DNA"/>
</dbReference>
<protein>
    <submittedName>
        <fullName evidence="1">Uncharacterized protein</fullName>
    </submittedName>
</protein>
<gene>
    <name evidence="1" type="ORF">DSO57_1011494</name>
</gene>
<sequence>MLQASALIPIVVARLRGVVAKVFFHGQQNSSLFRTLGVPKVSKDTHNVEQDSRQTVGHAHCVLWQETKPCERGVKITKFGSLPVKKPTRVPYSVRLGWLLKQETKRTQQGTVERGTCSGPSRAYLKKTGGAPGEHF</sequence>